<evidence type="ECO:0000313" key="3">
    <source>
        <dbReference type="Proteomes" id="UP000292423"/>
    </source>
</evidence>
<comment type="caution">
    <text evidence="2">The sequence shown here is derived from an EMBL/GenBank/DDBJ whole genome shotgun (WGS) entry which is preliminary data.</text>
</comment>
<feature type="domain" description="CHAD" evidence="1">
    <location>
        <begin position="1"/>
        <end position="256"/>
    </location>
</feature>
<organism evidence="2 3">
    <name type="scientific">Fluviicoccus keumensis</name>
    <dbReference type="NCBI Taxonomy" id="1435465"/>
    <lineage>
        <taxon>Bacteria</taxon>
        <taxon>Pseudomonadati</taxon>
        <taxon>Pseudomonadota</taxon>
        <taxon>Gammaproteobacteria</taxon>
        <taxon>Moraxellales</taxon>
        <taxon>Moraxellaceae</taxon>
        <taxon>Fluviicoccus</taxon>
    </lineage>
</organism>
<dbReference type="Pfam" id="PF05235">
    <property type="entry name" value="CHAD"/>
    <property type="match status" value="1"/>
</dbReference>
<dbReference type="InterPro" id="IPR038186">
    <property type="entry name" value="CHAD_dom_sf"/>
</dbReference>
<evidence type="ECO:0000259" key="1">
    <source>
        <dbReference type="PROSITE" id="PS51708"/>
    </source>
</evidence>
<sequence length="256" mass="29785">MNDQPLISTLLCARLQALSGKLMDAQSRLSLRDPEALHDFRVALRELRSLIQPLRKHLHGADELDRLAKDCAKPTNSLRDREVLSLEVKRKGLANFHLTLESGITDAMQALAEHRPADPLVHRLLSLTLCWEQDLHHRDWAQLEQRIDLYRRQLRRRLKRDLSDRVTDLHALRIRIKRYRYFLETYRPLLAELPPGLLKGLKDAQELTGDWHDRQVWVDAAATLPELRPLIAEWIAESINLSININKIRCIVKLIV</sequence>
<evidence type="ECO:0000313" key="2">
    <source>
        <dbReference type="EMBL" id="RZU44915.1"/>
    </source>
</evidence>
<dbReference type="RefSeq" id="WP_165391394.1">
    <property type="nucleotide sequence ID" value="NZ_SHKX01000012.1"/>
</dbReference>
<dbReference type="Gene3D" id="1.40.20.10">
    <property type="entry name" value="CHAD domain"/>
    <property type="match status" value="1"/>
</dbReference>
<gene>
    <name evidence="2" type="ORF">EV700_1718</name>
</gene>
<dbReference type="InterPro" id="IPR007899">
    <property type="entry name" value="CHAD_dom"/>
</dbReference>
<keyword evidence="3" id="KW-1185">Reference proteome</keyword>
<reference evidence="2 3" key="1">
    <citation type="submission" date="2019-02" db="EMBL/GenBank/DDBJ databases">
        <title>Genomic Encyclopedia of Type Strains, Phase IV (KMG-IV): sequencing the most valuable type-strain genomes for metagenomic binning, comparative biology and taxonomic classification.</title>
        <authorList>
            <person name="Goeker M."/>
        </authorList>
    </citation>
    <scope>NUCLEOTIDE SEQUENCE [LARGE SCALE GENOMIC DNA]</scope>
    <source>
        <strain evidence="2 3">DSM 105135</strain>
    </source>
</reference>
<dbReference type="SMART" id="SM00880">
    <property type="entry name" value="CHAD"/>
    <property type="match status" value="1"/>
</dbReference>
<dbReference type="PANTHER" id="PTHR39339">
    <property type="entry name" value="SLR1444 PROTEIN"/>
    <property type="match status" value="1"/>
</dbReference>
<proteinExistence type="predicted"/>
<dbReference type="PROSITE" id="PS51708">
    <property type="entry name" value="CHAD"/>
    <property type="match status" value="1"/>
</dbReference>
<dbReference type="PANTHER" id="PTHR39339:SF1">
    <property type="entry name" value="CHAD DOMAIN-CONTAINING PROTEIN"/>
    <property type="match status" value="1"/>
</dbReference>
<dbReference type="EMBL" id="SHKX01000012">
    <property type="protein sequence ID" value="RZU44915.1"/>
    <property type="molecule type" value="Genomic_DNA"/>
</dbReference>
<protein>
    <submittedName>
        <fullName evidence="2">CHAD domain-containing protein</fullName>
    </submittedName>
</protein>
<dbReference type="AlphaFoldDB" id="A0A4Q7Z5I8"/>
<accession>A0A4Q7Z5I8</accession>
<dbReference type="Proteomes" id="UP000292423">
    <property type="component" value="Unassembled WGS sequence"/>
</dbReference>
<name>A0A4Q7Z5I8_9GAMM</name>